<accession>A0AAD7BR41</accession>
<reference evidence="2" key="1">
    <citation type="submission" date="2023-03" db="EMBL/GenBank/DDBJ databases">
        <title>Massive genome expansion in bonnet fungi (Mycena s.s.) driven by repeated elements and novel gene families across ecological guilds.</title>
        <authorList>
            <consortium name="Lawrence Berkeley National Laboratory"/>
            <person name="Harder C.B."/>
            <person name="Miyauchi S."/>
            <person name="Viragh M."/>
            <person name="Kuo A."/>
            <person name="Thoen E."/>
            <person name="Andreopoulos B."/>
            <person name="Lu D."/>
            <person name="Skrede I."/>
            <person name="Drula E."/>
            <person name="Henrissat B."/>
            <person name="Morin E."/>
            <person name="Kohler A."/>
            <person name="Barry K."/>
            <person name="LaButti K."/>
            <person name="Morin E."/>
            <person name="Salamov A."/>
            <person name="Lipzen A."/>
            <person name="Mereny Z."/>
            <person name="Hegedus B."/>
            <person name="Baldrian P."/>
            <person name="Stursova M."/>
            <person name="Weitz H."/>
            <person name="Taylor A."/>
            <person name="Grigoriev I.V."/>
            <person name="Nagy L.G."/>
            <person name="Martin F."/>
            <person name="Kauserud H."/>
        </authorList>
    </citation>
    <scope>NUCLEOTIDE SEQUENCE</scope>
    <source>
        <strain evidence="2">9284</strain>
    </source>
</reference>
<evidence type="ECO:0000256" key="1">
    <source>
        <dbReference type="SAM" id="SignalP"/>
    </source>
</evidence>
<organism evidence="2 3">
    <name type="scientific">Roridomyces roridus</name>
    <dbReference type="NCBI Taxonomy" id="1738132"/>
    <lineage>
        <taxon>Eukaryota</taxon>
        <taxon>Fungi</taxon>
        <taxon>Dikarya</taxon>
        <taxon>Basidiomycota</taxon>
        <taxon>Agaricomycotina</taxon>
        <taxon>Agaricomycetes</taxon>
        <taxon>Agaricomycetidae</taxon>
        <taxon>Agaricales</taxon>
        <taxon>Marasmiineae</taxon>
        <taxon>Mycenaceae</taxon>
        <taxon>Roridomyces</taxon>
    </lineage>
</organism>
<proteinExistence type="predicted"/>
<sequence length="108" mass="12070">MPRPRPTTQIPIIMRTSTILLFLSATLTSVHAHQAQCAQCLKKISPYSLIIMEPDEKTTFCGYRDEASKGEGFCIYLEPYEGISKLDEQQGTLSGCPKNRTMGECPKK</sequence>
<dbReference type="Proteomes" id="UP001221142">
    <property type="component" value="Unassembled WGS sequence"/>
</dbReference>
<dbReference type="EMBL" id="JARKIF010000010">
    <property type="protein sequence ID" value="KAJ7628405.1"/>
    <property type="molecule type" value="Genomic_DNA"/>
</dbReference>
<dbReference type="AlphaFoldDB" id="A0AAD7BR41"/>
<keyword evidence="3" id="KW-1185">Reference proteome</keyword>
<evidence type="ECO:0000313" key="3">
    <source>
        <dbReference type="Proteomes" id="UP001221142"/>
    </source>
</evidence>
<comment type="caution">
    <text evidence="2">The sequence shown here is derived from an EMBL/GenBank/DDBJ whole genome shotgun (WGS) entry which is preliminary data.</text>
</comment>
<feature type="chain" id="PRO_5041920745" evidence="1">
    <location>
        <begin position="33"/>
        <end position="108"/>
    </location>
</feature>
<feature type="signal peptide" evidence="1">
    <location>
        <begin position="1"/>
        <end position="32"/>
    </location>
</feature>
<gene>
    <name evidence="2" type="ORF">FB45DRAFT_37475</name>
</gene>
<keyword evidence="1" id="KW-0732">Signal</keyword>
<protein>
    <submittedName>
        <fullName evidence="2">Uncharacterized protein</fullName>
    </submittedName>
</protein>
<name>A0AAD7BR41_9AGAR</name>
<evidence type="ECO:0000313" key="2">
    <source>
        <dbReference type="EMBL" id="KAJ7628405.1"/>
    </source>
</evidence>